<dbReference type="EMBL" id="CAJNOJ010000110">
    <property type="protein sequence ID" value="CAF1132478.1"/>
    <property type="molecule type" value="Genomic_DNA"/>
</dbReference>
<feature type="compositionally biased region" description="Acidic residues" evidence="11">
    <location>
        <begin position="564"/>
        <end position="579"/>
    </location>
</feature>
<keyword evidence="7 10" id="KW-0143">Chaperone</keyword>
<name>A0A814RDM0_ADIRI</name>
<gene>
    <name evidence="12" type="ORF">EDS130_LOCUS21653</name>
    <name evidence="13" type="ORF">XAT740_LOCUS41957</name>
</gene>
<evidence type="ECO:0000256" key="7">
    <source>
        <dbReference type="ARBA" id="ARBA00023186"/>
    </source>
</evidence>
<keyword evidence="4 10" id="KW-0256">Endoplasmic reticulum</keyword>
<dbReference type="Gene3D" id="2.60.120.200">
    <property type="match status" value="1"/>
</dbReference>
<dbReference type="FunFam" id="2.10.250.10:FF:000001">
    <property type="entry name" value="Calnexin homolog"/>
    <property type="match status" value="1"/>
</dbReference>
<evidence type="ECO:0000313" key="15">
    <source>
        <dbReference type="Proteomes" id="UP000663852"/>
    </source>
</evidence>
<evidence type="ECO:0000313" key="13">
    <source>
        <dbReference type="EMBL" id="CAF1537859.1"/>
    </source>
</evidence>
<protein>
    <recommendedName>
        <fullName evidence="16">Calnexin</fullName>
    </recommendedName>
</protein>
<evidence type="ECO:0000256" key="11">
    <source>
        <dbReference type="SAM" id="MobiDB-lite"/>
    </source>
</evidence>
<dbReference type="GO" id="GO:0036503">
    <property type="term" value="P:ERAD pathway"/>
    <property type="evidence" value="ECO:0007669"/>
    <property type="project" value="TreeGrafter"/>
</dbReference>
<evidence type="ECO:0000256" key="4">
    <source>
        <dbReference type="ARBA" id="ARBA00022824"/>
    </source>
</evidence>
<keyword evidence="14" id="KW-1185">Reference proteome</keyword>
<evidence type="ECO:0000256" key="10">
    <source>
        <dbReference type="RuleBase" id="RU362126"/>
    </source>
</evidence>
<dbReference type="SUPFAM" id="SSF49899">
    <property type="entry name" value="Concanavalin A-like lectins/glucanases"/>
    <property type="match status" value="1"/>
</dbReference>
<dbReference type="Proteomes" id="UP000663828">
    <property type="component" value="Unassembled WGS sequence"/>
</dbReference>
<proteinExistence type="inferred from homology"/>
<comment type="function">
    <text evidence="8">Calcium-binding protein that interacts with newly synthesized monoglucosylated glycoproteins in the endoplasmic reticulum. It may act in assisting protein assembly and/or in the retention within the ER of unassembled protein subunits. It seems to play a major role in the quality control apparatus of the ER by the retention of incorrectly folded proteins. Required for embryogenesis and larval development under heat and ER stress conditions. May be important for germ cell development. Involved in neuronal necrotic cell death.</text>
</comment>
<dbReference type="InterPro" id="IPR018124">
    <property type="entry name" value="Calret/calnex_CS"/>
</dbReference>
<keyword evidence="3 10" id="KW-0812">Transmembrane</keyword>
<accession>A0A814RDM0</accession>
<evidence type="ECO:0000256" key="6">
    <source>
        <dbReference type="ARBA" id="ARBA00023136"/>
    </source>
</evidence>
<sequence>MKYLVFILFVCLLNFSIFKAQDDDYNMDEDISIDETSSSSSSSAAANIEKGSVPTIKSASANIYFEDQFQDKSKWSRWVKSQAKKDDVDEVLAKYDGEWGIEIPQSSVYNDDYALILKSKARHHAISANLFKPFDFSTSPLVVQYEVKYQTNQECGGAYVKLLSHTGKQLDLKQVTDKTPYTIMFGPDMCGVDHKYHFIVRYRNPKTGAYSEHQAKKPTEPLDTYFTDKKSHLYTLVLSADNSFKMYIDNKIINSGSLLEDMEPSIIPPKEIVDETDRKPDDWDDREKIADTTAQKPEDWDETEPKEIADQSASIPDGWLENEAVMIPDPNAVKPADWDDDIDGTWEAPSIDNPACKDAPGCGEWTAPMISNPAYKGIWRAPLVDNPNYRGKWEPRKIPNPDYFEENHPYKLTPIGSVALELWSMVDGVVFDNFIITSDQSIAKQYDDQIWYPKSVLESKAISAASDSVVDAVIKATKDRPWLWAVYVVAILLPLVLIFVFCCPKKSAKKAADAIRKKTDAIEADSNDQQSLRRAEEDEDEPEEIKESQIKRTVRPATGRDALENEEEVEEDETVESTEDDKSKNSSPSAGGKARRRMRKE</sequence>
<keyword evidence="9" id="KW-1015">Disulfide bond</keyword>
<evidence type="ECO:0000256" key="9">
    <source>
        <dbReference type="PIRSR" id="PIRSR601580-3"/>
    </source>
</evidence>
<evidence type="ECO:0000256" key="2">
    <source>
        <dbReference type="ARBA" id="ARBA00010983"/>
    </source>
</evidence>
<dbReference type="AlphaFoldDB" id="A0A814RDM0"/>
<dbReference type="Gene3D" id="2.10.250.10">
    <property type="entry name" value="Calreticulin/calnexin, P domain"/>
    <property type="match status" value="1"/>
</dbReference>
<dbReference type="PANTHER" id="PTHR11073:SF1">
    <property type="entry name" value="CALNEXIN 14D-RELATED"/>
    <property type="match status" value="1"/>
</dbReference>
<evidence type="ECO:0000256" key="3">
    <source>
        <dbReference type="ARBA" id="ARBA00022692"/>
    </source>
</evidence>
<dbReference type="GO" id="GO:0005509">
    <property type="term" value="F:calcium ion binding"/>
    <property type="evidence" value="ECO:0007669"/>
    <property type="project" value="InterPro"/>
</dbReference>
<dbReference type="InterPro" id="IPR001580">
    <property type="entry name" value="Calret/calnex"/>
</dbReference>
<dbReference type="PRINTS" id="PR00626">
    <property type="entry name" value="CALRETICULIN"/>
</dbReference>
<dbReference type="PANTHER" id="PTHR11073">
    <property type="entry name" value="CALRETICULIN AND CALNEXIN"/>
    <property type="match status" value="1"/>
</dbReference>
<feature type="region of interest" description="Disordered" evidence="11">
    <location>
        <begin position="522"/>
        <end position="601"/>
    </location>
</feature>
<reference evidence="12" key="1">
    <citation type="submission" date="2021-02" db="EMBL/GenBank/DDBJ databases">
        <authorList>
            <person name="Nowell W R."/>
        </authorList>
    </citation>
    <scope>NUCLEOTIDE SEQUENCE</scope>
</reference>
<comment type="caution">
    <text evidence="12">The sequence shown here is derived from an EMBL/GenBank/DDBJ whole genome shotgun (WGS) entry which is preliminary data.</text>
</comment>
<feature type="disulfide bond" evidence="9">
    <location>
        <begin position="155"/>
        <end position="190"/>
    </location>
</feature>
<comment type="subcellular location">
    <subcellularLocation>
        <location evidence="1">Endoplasmic reticulum membrane</location>
        <topology evidence="1">Single-pass type I membrane protein</topology>
    </subcellularLocation>
</comment>
<evidence type="ECO:0000313" key="14">
    <source>
        <dbReference type="Proteomes" id="UP000663828"/>
    </source>
</evidence>
<dbReference type="Proteomes" id="UP000663852">
    <property type="component" value="Unassembled WGS sequence"/>
</dbReference>
<feature type="compositionally biased region" description="Basic and acidic residues" evidence="11">
    <location>
        <begin position="271"/>
        <end position="290"/>
    </location>
</feature>
<evidence type="ECO:0008006" key="16">
    <source>
        <dbReference type="Google" id="ProtNLM"/>
    </source>
</evidence>
<dbReference type="FunFam" id="2.60.120.200:FF:000011">
    <property type="entry name" value="Probable calnexin"/>
    <property type="match status" value="1"/>
</dbReference>
<keyword evidence="6 10" id="KW-0472">Membrane</keyword>
<dbReference type="OrthoDB" id="1938156at2759"/>
<dbReference type="PROSITE" id="PS00804">
    <property type="entry name" value="CALRETICULIN_2"/>
    <property type="match status" value="1"/>
</dbReference>
<dbReference type="PROSITE" id="PS00805">
    <property type="entry name" value="CALRETICULIN_REPEAT"/>
    <property type="match status" value="1"/>
</dbReference>
<dbReference type="GO" id="GO:0005789">
    <property type="term" value="C:endoplasmic reticulum membrane"/>
    <property type="evidence" value="ECO:0007669"/>
    <property type="project" value="UniProtKB-SubCell"/>
</dbReference>
<feature type="transmembrane region" description="Helical" evidence="10">
    <location>
        <begin position="482"/>
        <end position="502"/>
    </location>
</feature>
<dbReference type="Pfam" id="PF00262">
    <property type="entry name" value="Calreticulin"/>
    <property type="match status" value="1"/>
</dbReference>
<organism evidence="12 15">
    <name type="scientific">Adineta ricciae</name>
    <name type="common">Rotifer</name>
    <dbReference type="NCBI Taxonomy" id="249248"/>
    <lineage>
        <taxon>Eukaryota</taxon>
        <taxon>Metazoa</taxon>
        <taxon>Spiralia</taxon>
        <taxon>Gnathifera</taxon>
        <taxon>Rotifera</taxon>
        <taxon>Eurotatoria</taxon>
        <taxon>Bdelloidea</taxon>
        <taxon>Adinetida</taxon>
        <taxon>Adinetidae</taxon>
        <taxon>Adineta</taxon>
    </lineage>
</organism>
<dbReference type="InterPro" id="IPR009033">
    <property type="entry name" value="Calreticulin/calnexin_P_dom_sf"/>
</dbReference>
<evidence type="ECO:0000256" key="5">
    <source>
        <dbReference type="ARBA" id="ARBA00022989"/>
    </source>
</evidence>
<feature type="chain" id="PRO_5036509648" description="Calnexin" evidence="10">
    <location>
        <begin position="21"/>
        <end position="601"/>
    </location>
</feature>
<dbReference type="SUPFAM" id="SSF63887">
    <property type="entry name" value="P-domain of calnexin/calreticulin"/>
    <property type="match status" value="1"/>
</dbReference>
<evidence type="ECO:0000256" key="1">
    <source>
        <dbReference type="ARBA" id="ARBA00004115"/>
    </source>
</evidence>
<keyword evidence="10" id="KW-0732">Signal</keyword>
<comment type="similarity">
    <text evidence="2 10">Belongs to the calreticulin family.</text>
</comment>
<dbReference type="GO" id="GO:0051082">
    <property type="term" value="F:unfolded protein binding"/>
    <property type="evidence" value="ECO:0007669"/>
    <property type="project" value="InterPro"/>
</dbReference>
<evidence type="ECO:0000256" key="8">
    <source>
        <dbReference type="ARBA" id="ARBA00053392"/>
    </source>
</evidence>
<feature type="signal peptide" evidence="10">
    <location>
        <begin position="1"/>
        <end position="20"/>
    </location>
</feature>
<evidence type="ECO:0000313" key="12">
    <source>
        <dbReference type="EMBL" id="CAF1132478.1"/>
    </source>
</evidence>
<feature type="region of interest" description="Disordered" evidence="11">
    <location>
        <begin position="271"/>
        <end position="309"/>
    </location>
</feature>
<dbReference type="InterPro" id="IPR013320">
    <property type="entry name" value="ConA-like_dom_sf"/>
</dbReference>
<keyword evidence="5 10" id="KW-1133">Transmembrane helix</keyword>
<dbReference type="EMBL" id="CAJNOR010004967">
    <property type="protein sequence ID" value="CAF1537859.1"/>
    <property type="molecule type" value="Genomic_DNA"/>
</dbReference>
<dbReference type="GO" id="GO:0006457">
    <property type="term" value="P:protein folding"/>
    <property type="evidence" value="ECO:0007669"/>
    <property type="project" value="InterPro"/>
</dbReference>